<dbReference type="PANTHER" id="PTHR23110:SF99">
    <property type="entry name" value="BROAD-COMPLEX CORE PROTEIN ISOFORM 6"/>
    <property type="match status" value="1"/>
</dbReference>
<dbReference type="SUPFAM" id="SSF54695">
    <property type="entry name" value="POZ domain"/>
    <property type="match status" value="1"/>
</dbReference>
<dbReference type="InterPro" id="IPR011333">
    <property type="entry name" value="SKP1/BTB/POZ_sf"/>
</dbReference>
<dbReference type="Pfam" id="PF00651">
    <property type="entry name" value="BTB"/>
    <property type="match status" value="1"/>
</dbReference>
<keyword evidence="3" id="KW-0863">Zinc-finger</keyword>
<protein>
    <submittedName>
        <fullName evidence="8">Broad-complex core protein isoforms 1/2/3/4/5</fullName>
    </submittedName>
</protein>
<keyword evidence="9" id="KW-1185">Reference proteome</keyword>
<feature type="domain" description="BTB" evidence="6">
    <location>
        <begin position="31"/>
        <end position="96"/>
    </location>
</feature>
<evidence type="ECO:0000256" key="4">
    <source>
        <dbReference type="SAM" id="MobiDB-lite"/>
    </source>
</evidence>
<dbReference type="GO" id="GO:0008270">
    <property type="term" value="F:zinc ion binding"/>
    <property type="evidence" value="ECO:0007669"/>
    <property type="project" value="UniProtKB-KW"/>
</dbReference>
<dbReference type="InterPro" id="IPR000210">
    <property type="entry name" value="BTB/POZ_dom"/>
</dbReference>
<gene>
    <name evidence="8" type="ORF">WN51_09658</name>
</gene>
<keyword evidence="2" id="KW-0539">Nucleus</keyword>
<evidence type="ECO:0000256" key="5">
    <source>
        <dbReference type="SAM" id="Phobius"/>
    </source>
</evidence>
<dbReference type="Proteomes" id="UP000053105">
    <property type="component" value="Unassembled WGS sequence"/>
</dbReference>
<dbReference type="EMBL" id="KQ435732">
    <property type="protein sequence ID" value="KOX77336.1"/>
    <property type="molecule type" value="Genomic_DNA"/>
</dbReference>
<dbReference type="GO" id="GO:0006357">
    <property type="term" value="P:regulation of transcription by RNA polymerase II"/>
    <property type="evidence" value="ECO:0007669"/>
    <property type="project" value="TreeGrafter"/>
</dbReference>
<dbReference type="GO" id="GO:0048513">
    <property type="term" value="P:animal organ development"/>
    <property type="evidence" value="ECO:0007669"/>
    <property type="project" value="UniProtKB-ARBA"/>
</dbReference>
<dbReference type="GO" id="GO:0005634">
    <property type="term" value="C:nucleus"/>
    <property type="evidence" value="ECO:0007669"/>
    <property type="project" value="UniProtKB-SubCell"/>
</dbReference>
<dbReference type="PROSITE" id="PS00028">
    <property type="entry name" value="ZINC_FINGER_C2H2_1"/>
    <property type="match status" value="2"/>
</dbReference>
<dbReference type="SMART" id="SM00355">
    <property type="entry name" value="ZnF_C2H2"/>
    <property type="match status" value="2"/>
</dbReference>
<accession>A0A0M9A6A1</accession>
<dbReference type="CDD" id="cd18315">
    <property type="entry name" value="BTB_POZ_BAB-like"/>
    <property type="match status" value="1"/>
</dbReference>
<dbReference type="OrthoDB" id="8196708at2759"/>
<feature type="transmembrane region" description="Helical" evidence="5">
    <location>
        <begin position="729"/>
        <end position="749"/>
    </location>
</feature>
<dbReference type="InterPro" id="IPR013087">
    <property type="entry name" value="Znf_C2H2_type"/>
</dbReference>
<keyword evidence="3" id="KW-0479">Metal-binding</keyword>
<dbReference type="InterPro" id="IPR009721">
    <property type="entry name" value="O-acyltransferase_WSD1_C"/>
</dbReference>
<feature type="transmembrane region" description="Helical" evidence="5">
    <location>
        <begin position="770"/>
        <end position="793"/>
    </location>
</feature>
<organism evidence="8 9">
    <name type="scientific">Melipona quadrifasciata</name>
    <dbReference type="NCBI Taxonomy" id="166423"/>
    <lineage>
        <taxon>Eukaryota</taxon>
        <taxon>Metazoa</taxon>
        <taxon>Ecdysozoa</taxon>
        <taxon>Arthropoda</taxon>
        <taxon>Hexapoda</taxon>
        <taxon>Insecta</taxon>
        <taxon>Pterygota</taxon>
        <taxon>Neoptera</taxon>
        <taxon>Endopterygota</taxon>
        <taxon>Hymenoptera</taxon>
        <taxon>Apocrita</taxon>
        <taxon>Aculeata</taxon>
        <taxon>Apoidea</taxon>
        <taxon>Anthophila</taxon>
        <taxon>Apidae</taxon>
        <taxon>Melipona</taxon>
    </lineage>
</organism>
<reference evidence="8 9" key="1">
    <citation type="submission" date="2015-07" db="EMBL/GenBank/DDBJ databases">
        <title>The genome of Melipona quadrifasciata.</title>
        <authorList>
            <person name="Pan H."/>
            <person name="Kapheim K."/>
        </authorList>
    </citation>
    <scope>NUCLEOTIDE SEQUENCE [LARGE SCALE GENOMIC DNA]</scope>
    <source>
        <strain evidence="8">0111107301</strain>
        <tissue evidence="8">Whole body</tissue>
    </source>
</reference>
<keyword evidence="5" id="KW-1133">Transmembrane helix</keyword>
<dbReference type="SMART" id="SM00225">
    <property type="entry name" value="BTB"/>
    <property type="match status" value="1"/>
</dbReference>
<evidence type="ECO:0000256" key="3">
    <source>
        <dbReference type="PROSITE-ProRule" id="PRU00042"/>
    </source>
</evidence>
<dbReference type="PROSITE" id="PS50157">
    <property type="entry name" value="ZINC_FINGER_C2H2_2"/>
    <property type="match status" value="2"/>
</dbReference>
<evidence type="ECO:0000259" key="6">
    <source>
        <dbReference type="PROSITE" id="PS50097"/>
    </source>
</evidence>
<dbReference type="GO" id="GO:0003006">
    <property type="term" value="P:developmental process involved in reproduction"/>
    <property type="evidence" value="ECO:0007669"/>
    <property type="project" value="UniProtKB-ARBA"/>
</dbReference>
<dbReference type="Gene3D" id="3.30.710.10">
    <property type="entry name" value="Potassium Channel Kv1.1, Chain A"/>
    <property type="match status" value="1"/>
</dbReference>
<keyword evidence="5" id="KW-0812">Transmembrane</keyword>
<dbReference type="PROSITE" id="PS50097">
    <property type="entry name" value="BTB"/>
    <property type="match status" value="1"/>
</dbReference>
<evidence type="ECO:0000313" key="9">
    <source>
        <dbReference type="Proteomes" id="UP000053105"/>
    </source>
</evidence>
<dbReference type="Gene3D" id="3.30.160.60">
    <property type="entry name" value="Classic Zinc Finger"/>
    <property type="match status" value="1"/>
</dbReference>
<dbReference type="SUPFAM" id="SSF57667">
    <property type="entry name" value="beta-beta-alpha zinc fingers"/>
    <property type="match status" value="1"/>
</dbReference>
<dbReference type="GO" id="GO:0048666">
    <property type="term" value="P:neuron development"/>
    <property type="evidence" value="ECO:0007669"/>
    <property type="project" value="UniProtKB-ARBA"/>
</dbReference>
<evidence type="ECO:0000313" key="8">
    <source>
        <dbReference type="EMBL" id="KOX77336.1"/>
    </source>
</evidence>
<evidence type="ECO:0000256" key="2">
    <source>
        <dbReference type="ARBA" id="ARBA00023242"/>
    </source>
</evidence>
<proteinExistence type="predicted"/>
<feature type="domain" description="C2H2-type" evidence="7">
    <location>
        <begin position="340"/>
        <end position="368"/>
    </location>
</feature>
<comment type="subcellular location">
    <subcellularLocation>
        <location evidence="1">Nucleus</location>
    </subcellularLocation>
</comment>
<evidence type="ECO:0000256" key="1">
    <source>
        <dbReference type="ARBA" id="ARBA00004123"/>
    </source>
</evidence>
<sequence>MSGEQFSLVWNSFPRNLSSGLYTLLTDEHLVDVTLAAEGQILRAHKLILSVCSTYFRELFKGNSCKHPIVILKDVNYRDLSAMLHFMYQGEVNIKQEDIASFLKVAETLQIKGLTTETGEKLGETLTKNTDNLDQIFNAEDSSINSVNSDANALIFDEQKQFIKKNQQCQKQCVLSKDDLLNNEFTENTNINVQTVENNISTSVGEEEEPLDCTADISHIESTKHEPLDYTIDVDIEAGYKTCLPNEPLYKSEENLQTKDYMPDMQLVPYSQNTQTQSFGLSNMSSFESEFTYETGCHSKGRRTVKGISNNSLPLETTLRVVSELGPTLRMERGKVIRMYSCPWCLRHFTRKENLKLHVRYIHGPLESLTCRLCGNKYKNSNSLRVHSYLYHNAKRDKPNKEKEVTVKRRKEKNFDPDSISCFKVFKSPTSNLPSQQDNSGMVKKGLDTFCKMEISKRGRRGREQHSNNLGSISKSRRSIAESIRGHLIHLATSRRFLRAGLSTRCGLYVWKDLDYFSVDNHLLNSPCSFRGRSITEFNIQDYVSDLTSKFFPSGQPPWQVHVINCFLHGEEYQICLVRVHHLLLRQEHLVLADFLPLRCSIDSWACQETDSPFTNLYSEPSALPKLYQKLTESFSNYWNEFLYNNDPNERPEILKKQIGIFQCSKIGVIVLVSSLKEMTRQYRKGEGPRFLNILSIFQRETSKRNVSHSVFLRALLKSLNPLQFFYDVILWCWYLVVTLTLKTPILLIRELQALKSRHKHCYSDTLVSMLWCYVPLIYQASIEVISITWIAIKAPKTIFEELFLKHPQANRLQTTSPCGRKVVAWSEEVKLDVLRTISIVTGATEAEVLLAAMVDSLKEYFRHSSVRIPDNVLATGKFVGQKAVFMQNHEARGILCLALPTKTPLFEDDLVEILQIIQKNVREARSKQSAIYAITTAEESCRLISSCLPSLLLKVILNQLTRRYSLSLTHVNGDLTVEGVDAVMYWRPPQGNCNMSITLHRYGSGVRLGVMGDALIGPEHSIITRTFPKSVENLANVVGVPRVPSRSSTPSPVNPSTSPGH</sequence>
<feature type="domain" description="C2H2-type" evidence="7">
    <location>
        <begin position="369"/>
        <end position="397"/>
    </location>
</feature>
<dbReference type="PANTHER" id="PTHR23110">
    <property type="entry name" value="BTB DOMAIN TRANSCRIPTION FACTOR"/>
    <property type="match status" value="1"/>
</dbReference>
<dbReference type="InterPro" id="IPR036236">
    <property type="entry name" value="Znf_C2H2_sf"/>
</dbReference>
<dbReference type="Pfam" id="PF06974">
    <property type="entry name" value="WS_DGAT_C"/>
    <property type="match status" value="1"/>
</dbReference>
<evidence type="ECO:0000259" key="7">
    <source>
        <dbReference type="PROSITE" id="PS50157"/>
    </source>
</evidence>
<keyword evidence="3" id="KW-0862">Zinc</keyword>
<keyword evidence="5" id="KW-0472">Membrane</keyword>
<feature type="region of interest" description="Disordered" evidence="4">
    <location>
        <begin position="1042"/>
        <end position="1062"/>
    </location>
</feature>
<name>A0A0M9A6A1_9HYME</name>
<dbReference type="InterPro" id="IPR051095">
    <property type="entry name" value="Dros_DevTransReg"/>
</dbReference>
<dbReference type="AlphaFoldDB" id="A0A0M9A6A1"/>